<dbReference type="Gene3D" id="3.90.1750.20">
    <property type="entry name" value="Putative Large Serine Recombinase, Chain B, Domain 2"/>
    <property type="match status" value="1"/>
</dbReference>
<dbReference type="AlphaFoldDB" id="A0A3N1GT90"/>
<name>A0A3N1GT90_9ACTN</name>
<dbReference type="Pfam" id="PF07508">
    <property type="entry name" value="Recombinase"/>
    <property type="match status" value="1"/>
</dbReference>
<organism evidence="4 5">
    <name type="scientific">Couchioplanes caeruleus</name>
    <dbReference type="NCBI Taxonomy" id="56438"/>
    <lineage>
        <taxon>Bacteria</taxon>
        <taxon>Bacillati</taxon>
        <taxon>Actinomycetota</taxon>
        <taxon>Actinomycetes</taxon>
        <taxon>Micromonosporales</taxon>
        <taxon>Micromonosporaceae</taxon>
        <taxon>Couchioplanes</taxon>
    </lineage>
</organism>
<feature type="domain" description="Recombinase" evidence="3">
    <location>
        <begin position="3"/>
        <end position="105"/>
    </location>
</feature>
<comment type="caution">
    <text evidence="4">The sequence shown here is derived from an EMBL/GenBank/DDBJ whole genome shotgun (WGS) entry which is preliminary data.</text>
</comment>
<dbReference type="InterPro" id="IPR050639">
    <property type="entry name" value="SSR_resolvase"/>
</dbReference>
<evidence type="ECO:0000313" key="4">
    <source>
        <dbReference type="EMBL" id="ROP33414.1"/>
    </source>
</evidence>
<accession>A0A3N1GT90</accession>
<dbReference type="GO" id="GO:0000150">
    <property type="term" value="F:DNA strand exchange activity"/>
    <property type="evidence" value="ECO:0007669"/>
    <property type="project" value="InterPro"/>
</dbReference>
<dbReference type="EMBL" id="RJKL01000001">
    <property type="protein sequence ID" value="ROP33414.1"/>
    <property type="molecule type" value="Genomic_DNA"/>
</dbReference>
<dbReference type="PROSITE" id="PS51737">
    <property type="entry name" value="RECOMBINASE_DNA_BIND"/>
    <property type="match status" value="1"/>
</dbReference>
<protein>
    <submittedName>
        <fullName evidence="4">Recombinase</fullName>
    </submittedName>
</protein>
<evidence type="ECO:0000256" key="1">
    <source>
        <dbReference type="ARBA" id="ARBA00023125"/>
    </source>
</evidence>
<keyword evidence="1" id="KW-0238">DNA-binding</keyword>
<evidence type="ECO:0000259" key="3">
    <source>
        <dbReference type="PROSITE" id="PS51737"/>
    </source>
</evidence>
<dbReference type="PANTHER" id="PTHR30461:SF2">
    <property type="entry name" value="SERINE RECOMBINASE PINE-RELATED"/>
    <property type="match status" value="1"/>
</dbReference>
<dbReference type="InterPro" id="IPR011109">
    <property type="entry name" value="DNA_bind_recombinase_dom"/>
</dbReference>
<evidence type="ECO:0000313" key="5">
    <source>
        <dbReference type="Proteomes" id="UP000271683"/>
    </source>
</evidence>
<keyword evidence="2" id="KW-0233">DNA recombination</keyword>
<evidence type="ECO:0000256" key="2">
    <source>
        <dbReference type="ARBA" id="ARBA00023172"/>
    </source>
</evidence>
<reference evidence="4 5" key="1">
    <citation type="submission" date="2018-11" db="EMBL/GenBank/DDBJ databases">
        <title>Sequencing the genomes of 1000 actinobacteria strains.</title>
        <authorList>
            <person name="Klenk H.-P."/>
        </authorList>
    </citation>
    <scope>NUCLEOTIDE SEQUENCE [LARGE SCALE GENOMIC DNA]</scope>
    <source>
        <strain evidence="4 5">DSM 43634</strain>
    </source>
</reference>
<proteinExistence type="predicted"/>
<gene>
    <name evidence="4" type="ORF">EDD30_6393</name>
</gene>
<dbReference type="Proteomes" id="UP000271683">
    <property type="component" value="Unassembled WGS sequence"/>
</dbReference>
<sequence>MRCYGYDQTGMVVIESEADVIRDVVRRLLADEKMTSIVADLRARGVPTVTGALWSHHSMTRLVGYPRLAGLKERNGKLVKADWPAIITRAEHRKLMKLFADPSREQPVSNSPKYLLSGGLLTCDFPLPDDHGTHPCGKPLYTQPSTTATRGYVCRTGSPSYGCGRIRIAAPALEELVASRALARLASPPVLERLKRAIGAVGSEGFSIDQALSDLDDRLREAGEQYARRELSMTTLRAIEKQTKADRKALLERAKQADRLLRLPEPEALAEWWVDASIEDRRELVSLVLDHVKVKPAPRRGNVALDSDRLEFVWK</sequence>
<dbReference type="GO" id="GO:0003677">
    <property type="term" value="F:DNA binding"/>
    <property type="evidence" value="ECO:0007669"/>
    <property type="project" value="UniProtKB-KW"/>
</dbReference>
<dbReference type="InterPro" id="IPR038109">
    <property type="entry name" value="DNA_bind_recomb_sf"/>
</dbReference>
<dbReference type="PANTHER" id="PTHR30461">
    <property type="entry name" value="DNA-INVERTASE FROM LAMBDOID PROPHAGE"/>
    <property type="match status" value="1"/>
</dbReference>